<dbReference type="InterPro" id="IPR013762">
    <property type="entry name" value="Integrase-like_cat_sf"/>
</dbReference>
<reference evidence="3" key="1">
    <citation type="journal article" date="2019" name="Int. J. Syst. Evol. Microbiol.">
        <title>The Global Catalogue of Microorganisms (GCM) 10K type strain sequencing project: providing services to taxonomists for standard genome sequencing and annotation.</title>
        <authorList>
            <consortium name="The Broad Institute Genomics Platform"/>
            <consortium name="The Broad Institute Genome Sequencing Center for Infectious Disease"/>
            <person name="Wu L."/>
            <person name="Ma J."/>
        </authorList>
    </citation>
    <scope>NUCLEOTIDE SEQUENCE [LARGE SCALE GENOMIC DNA]</scope>
    <source>
        <strain evidence="3">NBRC 111368</strain>
    </source>
</reference>
<name>A0ABW1YY75_9RHOB</name>
<gene>
    <name evidence="2" type="ORF">ACFQAU_11410</name>
</gene>
<dbReference type="EMBL" id="JBHSWA010000001">
    <property type="protein sequence ID" value="MFC6642220.1"/>
    <property type="molecule type" value="Genomic_DNA"/>
</dbReference>
<protein>
    <recommendedName>
        <fullName evidence="4">Integrase</fullName>
    </recommendedName>
</protein>
<sequence>MRNDGGSSILDCTESHLDNVIDNYGKGRSPKTQAYELRRIIRRLAEMQILHELASWDHPLTSRRTHIATRINRRRSRENLTSDEAFAIAELFHVAEEPGDVFYSSILALMCCAPCRISELGSLPVDIEVVQGPTTGGDDGVQFKYGLRWWPVKGGKPQVKFIPKEMVPVAQQAIRQIKELTKDAREVAAQAISSDQIVLPDHLEHVREKGIVTSTEVARILGVSKLTKDMLQRLESVAYATYSFESLERYWRESLPNAWPIVSNLTKADYSECLTTHFVNQFNRLHTRKCLVQSFLPASLGRRLTPNNKGELNIFERNGVYLPDGSVPQITTHQIRHYLNTIAQRANVPQAHIARWSGRKLVMQNEDYDHTDLEGVVQSILSKGYSVNTDINAPEIVDDTQDTGPYREALVRQSIHSTPFGFCTSNLRMEPCDRVGACSTCTKLVCIAGHETHVPAIRADVERRKIAVENIREREVAGHRVNPAMKEAMLAQLSHAENLLGAVEDPANVGSFIANAGAPALVEFSHQRRVFESRKPLEVIG</sequence>
<dbReference type="Proteomes" id="UP001596403">
    <property type="component" value="Unassembled WGS sequence"/>
</dbReference>
<dbReference type="SUPFAM" id="SSF56349">
    <property type="entry name" value="DNA breaking-rejoining enzymes"/>
    <property type="match status" value="1"/>
</dbReference>
<evidence type="ECO:0000256" key="1">
    <source>
        <dbReference type="ARBA" id="ARBA00023172"/>
    </source>
</evidence>
<evidence type="ECO:0000313" key="2">
    <source>
        <dbReference type="EMBL" id="MFC6642220.1"/>
    </source>
</evidence>
<dbReference type="Gene3D" id="1.10.443.10">
    <property type="entry name" value="Intergrase catalytic core"/>
    <property type="match status" value="1"/>
</dbReference>
<accession>A0ABW1YY75</accession>
<organism evidence="2 3">
    <name type="scientific">Sulfitobacter profundi</name>
    <dbReference type="NCBI Taxonomy" id="2679961"/>
    <lineage>
        <taxon>Bacteria</taxon>
        <taxon>Pseudomonadati</taxon>
        <taxon>Pseudomonadota</taxon>
        <taxon>Alphaproteobacteria</taxon>
        <taxon>Rhodobacterales</taxon>
        <taxon>Roseobacteraceae</taxon>
        <taxon>Sulfitobacter</taxon>
    </lineage>
</organism>
<evidence type="ECO:0000313" key="3">
    <source>
        <dbReference type="Proteomes" id="UP001596403"/>
    </source>
</evidence>
<proteinExistence type="predicted"/>
<keyword evidence="1" id="KW-0233">DNA recombination</keyword>
<evidence type="ECO:0008006" key="4">
    <source>
        <dbReference type="Google" id="ProtNLM"/>
    </source>
</evidence>
<keyword evidence="3" id="KW-1185">Reference proteome</keyword>
<comment type="caution">
    <text evidence="2">The sequence shown here is derived from an EMBL/GenBank/DDBJ whole genome shotgun (WGS) entry which is preliminary data.</text>
</comment>
<dbReference type="InterPro" id="IPR011010">
    <property type="entry name" value="DNA_brk_join_enz"/>
</dbReference>